<evidence type="ECO:0000313" key="3">
    <source>
        <dbReference type="Proteomes" id="UP000654482"/>
    </source>
</evidence>
<proteinExistence type="predicted"/>
<name>A0A8J7E2F2_9CYAN</name>
<dbReference type="EMBL" id="JADEWZ010000047">
    <property type="protein sequence ID" value="MBE9118451.1"/>
    <property type="molecule type" value="Genomic_DNA"/>
</dbReference>
<sequence length="105" mass="11558">MNKILIASIVLASLWGIEASLAQKPQSQEEGEGLFNTPPTPAAQYLDGVVACDAINYPVLYYVPVEEMRCEIPGGYGINFEGTFELADRTLPPQSSEQWVLFVLH</sequence>
<keyword evidence="3" id="KW-1185">Reference proteome</keyword>
<organism evidence="2 3">
    <name type="scientific">Lusitaniella coriacea LEGE 07157</name>
    <dbReference type="NCBI Taxonomy" id="945747"/>
    <lineage>
        <taxon>Bacteria</taxon>
        <taxon>Bacillati</taxon>
        <taxon>Cyanobacteriota</taxon>
        <taxon>Cyanophyceae</taxon>
        <taxon>Spirulinales</taxon>
        <taxon>Lusitaniellaceae</taxon>
        <taxon>Lusitaniella</taxon>
    </lineage>
</organism>
<evidence type="ECO:0000256" key="1">
    <source>
        <dbReference type="SAM" id="SignalP"/>
    </source>
</evidence>
<protein>
    <submittedName>
        <fullName evidence="2">Uncharacterized protein</fullName>
    </submittedName>
</protein>
<gene>
    <name evidence="2" type="ORF">IQ249_21395</name>
</gene>
<dbReference type="RefSeq" id="WP_194031535.1">
    <property type="nucleotide sequence ID" value="NZ_JADEWZ010000047.1"/>
</dbReference>
<evidence type="ECO:0000313" key="2">
    <source>
        <dbReference type="EMBL" id="MBE9118451.1"/>
    </source>
</evidence>
<feature type="chain" id="PRO_5035198128" evidence="1">
    <location>
        <begin position="23"/>
        <end position="105"/>
    </location>
</feature>
<reference evidence="2" key="1">
    <citation type="submission" date="2020-10" db="EMBL/GenBank/DDBJ databases">
        <authorList>
            <person name="Castelo-Branco R."/>
            <person name="Eusebio N."/>
            <person name="Adriana R."/>
            <person name="Vieira A."/>
            <person name="Brugerolle De Fraissinette N."/>
            <person name="Rezende De Castro R."/>
            <person name="Schneider M.P."/>
            <person name="Vasconcelos V."/>
            <person name="Leao P.N."/>
        </authorList>
    </citation>
    <scope>NUCLEOTIDE SEQUENCE</scope>
    <source>
        <strain evidence="2">LEGE 07157</strain>
    </source>
</reference>
<dbReference type="AlphaFoldDB" id="A0A8J7E2F2"/>
<keyword evidence="1" id="KW-0732">Signal</keyword>
<feature type="signal peptide" evidence="1">
    <location>
        <begin position="1"/>
        <end position="22"/>
    </location>
</feature>
<dbReference type="Proteomes" id="UP000654482">
    <property type="component" value="Unassembled WGS sequence"/>
</dbReference>
<accession>A0A8J7E2F2</accession>
<comment type="caution">
    <text evidence="2">The sequence shown here is derived from an EMBL/GenBank/DDBJ whole genome shotgun (WGS) entry which is preliminary data.</text>
</comment>